<accession>A0A851SQ13</accession>
<dbReference type="EMBL" id="WBNC01030082">
    <property type="protein sequence ID" value="NXD05364.1"/>
    <property type="molecule type" value="Genomic_DNA"/>
</dbReference>
<dbReference type="AlphaFoldDB" id="A0A851SQ13"/>
<gene>
    <name evidence="2" type="primary">Ralbp1_2</name>
    <name evidence="2" type="ORF">CERFAM_R03656</name>
</gene>
<sequence>SHTLSSEEISPAKFLRLNSIIEFSPPHDCLHEPPNIVSDDEKEHKKKGKCKNKKI</sequence>
<evidence type="ECO:0000313" key="2">
    <source>
        <dbReference type="EMBL" id="NXD05364.1"/>
    </source>
</evidence>
<reference evidence="2" key="1">
    <citation type="submission" date="2019-09" db="EMBL/GenBank/DDBJ databases">
        <title>Bird 10,000 Genomes (B10K) Project - Family phase.</title>
        <authorList>
            <person name="Zhang G."/>
        </authorList>
    </citation>
    <scope>NUCLEOTIDE SEQUENCE</scope>
    <source>
        <strain evidence="2">OUT-0039</strain>
        <tissue evidence="2">Muscle</tissue>
    </source>
</reference>
<evidence type="ECO:0000313" key="3">
    <source>
        <dbReference type="Proteomes" id="UP000611277"/>
    </source>
</evidence>
<feature type="non-terminal residue" evidence="2">
    <location>
        <position position="1"/>
    </location>
</feature>
<organism evidence="2 3">
    <name type="scientific">Certhia familiaris</name>
    <name type="common">Eurasian treecreeper</name>
    <dbReference type="NCBI Taxonomy" id="73333"/>
    <lineage>
        <taxon>Eukaryota</taxon>
        <taxon>Metazoa</taxon>
        <taxon>Chordata</taxon>
        <taxon>Craniata</taxon>
        <taxon>Vertebrata</taxon>
        <taxon>Euteleostomi</taxon>
        <taxon>Archelosauria</taxon>
        <taxon>Archosauria</taxon>
        <taxon>Dinosauria</taxon>
        <taxon>Saurischia</taxon>
        <taxon>Theropoda</taxon>
        <taxon>Coelurosauria</taxon>
        <taxon>Aves</taxon>
        <taxon>Neognathae</taxon>
        <taxon>Neoaves</taxon>
        <taxon>Telluraves</taxon>
        <taxon>Australaves</taxon>
        <taxon>Passeriformes</taxon>
        <taxon>Certhiidae</taxon>
        <taxon>Certhiinae</taxon>
        <taxon>Certhia</taxon>
    </lineage>
</organism>
<feature type="region of interest" description="Disordered" evidence="1">
    <location>
        <begin position="28"/>
        <end position="55"/>
    </location>
</feature>
<evidence type="ECO:0000256" key="1">
    <source>
        <dbReference type="SAM" id="MobiDB-lite"/>
    </source>
</evidence>
<keyword evidence="3" id="KW-1185">Reference proteome</keyword>
<name>A0A851SQ13_CERFA</name>
<feature type="non-terminal residue" evidence="2">
    <location>
        <position position="55"/>
    </location>
</feature>
<comment type="caution">
    <text evidence="2">The sequence shown here is derived from an EMBL/GenBank/DDBJ whole genome shotgun (WGS) entry which is preliminary data.</text>
</comment>
<feature type="compositionally biased region" description="Basic residues" evidence="1">
    <location>
        <begin position="44"/>
        <end position="55"/>
    </location>
</feature>
<proteinExistence type="predicted"/>
<dbReference type="Proteomes" id="UP000611277">
    <property type="component" value="Unassembled WGS sequence"/>
</dbReference>
<protein>
    <submittedName>
        <fullName evidence="2">RBP1 protein</fullName>
    </submittedName>
</protein>